<dbReference type="STRING" id="988821.SAMN05421867_10974"/>
<keyword evidence="2" id="KW-1185">Reference proteome</keyword>
<dbReference type="AlphaFoldDB" id="A0A1I0Z2C2"/>
<dbReference type="EMBL" id="FOKA01000009">
    <property type="protein sequence ID" value="SFB18770.1"/>
    <property type="molecule type" value="Genomic_DNA"/>
</dbReference>
<gene>
    <name evidence="1" type="ORF">SAMN05421867_10974</name>
</gene>
<organism evidence="1 2">
    <name type="scientific">Cellulomonas marina</name>
    <dbReference type="NCBI Taxonomy" id="988821"/>
    <lineage>
        <taxon>Bacteria</taxon>
        <taxon>Bacillati</taxon>
        <taxon>Actinomycetota</taxon>
        <taxon>Actinomycetes</taxon>
        <taxon>Micrococcales</taxon>
        <taxon>Cellulomonadaceae</taxon>
        <taxon>Cellulomonas</taxon>
    </lineage>
</organism>
<name>A0A1I0Z2C2_9CELL</name>
<evidence type="ECO:0000313" key="1">
    <source>
        <dbReference type="EMBL" id="SFB18770.1"/>
    </source>
</evidence>
<dbReference type="Proteomes" id="UP000199012">
    <property type="component" value="Unassembled WGS sequence"/>
</dbReference>
<sequence>MSTSRTWVVGEQHTTWADTDLTAVVVQRGAPQAGR</sequence>
<proteinExistence type="predicted"/>
<reference evidence="1 2" key="1">
    <citation type="submission" date="2016-10" db="EMBL/GenBank/DDBJ databases">
        <authorList>
            <person name="de Groot N.N."/>
        </authorList>
    </citation>
    <scope>NUCLEOTIDE SEQUENCE [LARGE SCALE GENOMIC DNA]</scope>
    <source>
        <strain evidence="1 2">CGMCC 4.6945</strain>
    </source>
</reference>
<accession>A0A1I0Z2C2</accession>
<protein>
    <submittedName>
        <fullName evidence="1">Uncharacterized protein</fullName>
    </submittedName>
</protein>
<evidence type="ECO:0000313" key="2">
    <source>
        <dbReference type="Proteomes" id="UP000199012"/>
    </source>
</evidence>